<evidence type="ECO:0000256" key="2">
    <source>
        <dbReference type="SAM" id="MobiDB-lite"/>
    </source>
</evidence>
<name>A0A8T1AFB1_9STRA</name>
<evidence type="ECO:0000313" key="5">
    <source>
        <dbReference type="EMBL" id="KAG2993683.1"/>
    </source>
</evidence>
<feature type="region of interest" description="Disordered" evidence="2">
    <location>
        <begin position="103"/>
        <end position="162"/>
    </location>
</feature>
<dbReference type="EMBL" id="RCML01000069">
    <property type="protein sequence ID" value="KAG2993683.1"/>
    <property type="molecule type" value="Genomic_DNA"/>
</dbReference>
<proteinExistence type="predicted"/>
<keyword evidence="1" id="KW-0175">Coiled coil</keyword>
<feature type="coiled-coil region" evidence="1">
    <location>
        <begin position="5"/>
        <end position="32"/>
    </location>
</feature>
<dbReference type="Proteomes" id="UP000735874">
    <property type="component" value="Unassembled WGS sequence"/>
</dbReference>
<dbReference type="EMBL" id="RCMI01002224">
    <property type="protein sequence ID" value="KAG2877892.1"/>
    <property type="molecule type" value="Genomic_DNA"/>
</dbReference>
<evidence type="ECO:0000313" key="3">
    <source>
        <dbReference type="EMBL" id="KAG2864558.1"/>
    </source>
</evidence>
<accession>A0A8T1AFB1</accession>
<feature type="compositionally biased region" description="Pro residues" evidence="2">
    <location>
        <begin position="116"/>
        <end position="129"/>
    </location>
</feature>
<dbReference type="VEuPathDB" id="FungiDB:PC110_g21810"/>
<organism evidence="4 7">
    <name type="scientific">Phytophthora cactorum</name>
    <dbReference type="NCBI Taxonomy" id="29920"/>
    <lineage>
        <taxon>Eukaryota</taxon>
        <taxon>Sar</taxon>
        <taxon>Stramenopiles</taxon>
        <taxon>Oomycota</taxon>
        <taxon>Peronosporomycetes</taxon>
        <taxon>Peronosporales</taxon>
        <taxon>Peronosporaceae</taxon>
        <taxon>Phytophthora</taxon>
    </lineage>
</organism>
<evidence type="ECO:0000256" key="1">
    <source>
        <dbReference type="SAM" id="Coils"/>
    </source>
</evidence>
<sequence length="162" mass="17511">MPTMMEGLAGRLEQLEQSQTKIEQKLDEDARRAHDVDQPMTPSMNSSLFASHLVRGARMHLDSLAVSPSTPPTSTPKIPVAAPQYFGQRQPGYGMPMSDLQRLYAAAQAPQGHGPAGPPPQPREAPPQPGAGRFPAQDQNGGGVRYPDARQKKLAIRPINSK</sequence>
<dbReference type="AlphaFoldDB" id="A0A8T1AFB1"/>
<protein>
    <submittedName>
        <fullName evidence="4">Uncharacterized protein</fullName>
    </submittedName>
</protein>
<reference evidence="4" key="1">
    <citation type="submission" date="2018-10" db="EMBL/GenBank/DDBJ databases">
        <title>Effector identification in a new, highly contiguous assembly of the strawberry crown rot pathogen Phytophthora cactorum.</title>
        <authorList>
            <person name="Armitage A.D."/>
            <person name="Nellist C.F."/>
            <person name="Bates H."/>
            <person name="Vickerstaff R.J."/>
            <person name="Harrison R.J."/>
        </authorList>
    </citation>
    <scope>NUCLEOTIDE SEQUENCE</scope>
    <source>
        <strain evidence="3">15-7</strain>
        <strain evidence="4">4032</strain>
        <strain evidence="5">P415</strain>
        <strain evidence="6">P421</strain>
    </source>
</reference>
<dbReference type="Proteomes" id="UP000760860">
    <property type="component" value="Unassembled WGS sequence"/>
</dbReference>
<evidence type="ECO:0000313" key="7">
    <source>
        <dbReference type="Proteomes" id="UP000774804"/>
    </source>
</evidence>
<evidence type="ECO:0000313" key="6">
    <source>
        <dbReference type="EMBL" id="KAG3203108.1"/>
    </source>
</evidence>
<dbReference type="EMBL" id="RCMG01000077">
    <property type="protein sequence ID" value="KAG2864558.1"/>
    <property type="molecule type" value="Genomic_DNA"/>
</dbReference>
<comment type="caution">
    <text evidence="4">The sequence shown here is derived from an EMBL/GenBank/DDBJ whole genome shotgun (WGS) entry which is preliminary data.</text>
</comment>
<gene>
    <name evidence="3" type="ORF">PC113_g4445</name>
    <name evidence="4" type="ORF">PC115_g23230</name>
    <name evidence="5" type="ORF">PC118_g3865</name>
    <name evidence="6" type="ORF">PC129_g23024</name>
</gene>
<evidence type="ECO:0000313" key="4">
    <source>
        <dbReference type="EMBL" id="KAG2877892.1"/>
    </source>
</evidence>
<dbReference type="EMBL" id="RCMV01002386">
    <property type="protein sequence ID" value="KAG3203108.1"/>
    <property type="molecule type" value="Genomic_DNA"/>
</dbReference>
<dbReference type="Proteomes" id="UP000774804">
    <property type="component" value="Unassembled WGS sequence"/>
</dbReference>
<dbReference type="Proteomes" id="UP000697107">
    <property type="component" value="Unassembled WGS sequence"/>
</dbReference>